<dbReference type="SUPFAM" id="SSF53649">
    <property type="entry name" value="Alkaline phosphatase-like"/>
    <property type="match status" value="1"/>
</dbReference>
<dbReference type="InterPro" id="IPR017850">
    <property type="entry name" value="Alkaline_phosphatase_core_sf"/>
</dbReference>
<evidence type="ECO:0000256" key="1">
    <source>
        <dbReference type="ARBA" id="ARBA00012647"/>
    </source>
</evidence>
<proteinExistence type="predicted"/>
<name>A0A183BG16_9TREM</name>
<feature type="binding site" evidence="3">
    <location>
        <position position="36"/>
    </location>
    <ligand>
        <name>Mg(2+)</name>
        <dbReference type="ChEBI" id="CHEBI:18420"/>
    </ligand>
</feature>
<dbReference type="PANTHER" id="PTHR11596">
    <property type="entry name" value="ALKALINE PHOSPHATASE"/>
    <property type="match status" value="1"/>
</dbReference>
<feature type="binding site" evidence="3">
    <location>
        <position position="41"/>
    </location>
    <ligand>
        <name>Zn(2+)</name>
        <dbReference type="ChEBI" id="CHEBI:29105"/>
        <label>2</label>
    </ligand>
</feature>
<keyword evidence="5" id="KW-1185">Reference proteome</keyword>
<dbReference type="GO" id="GO:0004035">
    <property type="term" value="F:alkaline phosphatase activity"/>
    <property type="evidence" value="ECO:0007669"/>
    <property type="project" value="UniProtKB-EC"/>
</dbReference>
<dbReference type="WBParaSite" id="ECPE_0001820001-mRNA-1">
    <property type="protein sequence ID" value="ECPE_0001820001-mRNA-1"/>
    <property type="gene ID" value="ECPE_0001820001"/>
</dbReference>
<evidence type="ECO:0000313" key="4">
    <source>
        <dbReference type="EMBL" id="VDP95676.1"/>
    </source>
</evidence>
<dbReference type="GO" id="GO:0046872">
    <property type="term" value="F:metal ion binding"/>
    <property type="evidence" value="ECO:0007669"/>
    <property type="project" value="UniProtKB-KW"/>
</dbReference>
<organism evidence="6">
    <name type="scientific">Echinostoma caproni</name>
    <dbReference type="NCBI Taxonomy" id="27848"/>
    <lineage>
        <taxon>Eukaryota</taxon>
        <taxon>Metazoa</taxon>
        <taxon>Spiralia</taxon>
        <taxon>Lophotrochozoa</taxon>
        <taxon>Platyhelminthes</taxon>
        <taxon>Trematoda</taxon>
        <taxon>Digenea</taxon>
        <taxon>Plagiorchiida</taxon>
        <taxon>Echinostomata</taxon>
        <taxon>Echinostomatoidea</taxon>
        <taxon>Echinostomatidae</taxon>
        <taxon>Echinostoma</taxon>
    </lineage>
</organism>
<evidence type="ECO:0000256" key="2">
    <source>
        <dbReference type="ARBA" id="ARBA00022553"/>
    </source>
</evidence>
<dbReference type="PANTHER" id="PTHR11596:SF5">
    <property type="entry name" value="ALKALINE PHOSPHATASE"/>
    <property type="match status" value="1"/>
</dbReference>
<dbReference type="EMBL" id="UZAN01075103">
    <property type="protein sequence ID" value="VDP95676.1"/>
    <property type="molecule type" value="Genomic_DNA"/>
</dbReference>
<keyword evidence="2" id="KW-0597">Phosphoprotein</keyword>
<comment type="cofactor">
    <cofactor evidence="3">
        <name>Zn(2+)</name>
        <dbReference type="ChEBI" id="CHEBI:29105"/>
    </cofactor>
    <text evidence="3">Binds 2 Zn(2+) ions.</text>
</comment>
<keyword evidence="3" id="KW-0479">Metal-binding</keyword>
<dbReference type="Gene3D" id="3.40.720.10">
    <property type="entry name" value="Alkaline Phosphatase, subunit A"/>
    <property type="match status" value="1"/>
</dbReference>
<dbReference type="Proteomes" id="UP000272942">
    <property type="component" value="Unassembled WGS sequence"/>
</dbReference>
<accession>A0A183BG16</accession>
<reference evidence="4 5" key="2">
    <citation type="submission" date="2018-11" db="EMBL/GenBank/DDBJ databases">
        <authorList>
            <consortium name="Pathogen Informatics"/>
        </authorList>
    </citation>
    <scope>NUCLEOTIDE SEQUENCE [LARGE SCALE GENOMIC DNA]</scope>
    <source>
        <strain evidence="4 5">Egypt</strain>
    </source>
</reference>
<dbReference type="OrthoDB" id="6282884at2759"/>
<evidence type="ECO:0000313" key="5">
    <source>
        <dbReference type="Proteomes" id="UP000272942"/>
    </source>
</evidence>
<comment type="cofactor">
    <cofactor evidence="3">
        <name>Mg(2+)</name>
        <dbReference type="ChEBI" id="CHEBI:18420"/>
    </cofactor>
    <text evidence="3">Binds 1 Mg(2+) ion.</text>
</comment>
<dbReference type="AlphaFoldDB" id="A0A183BG16"/>
<keyword evidence="3" id="KW-0862">Zinc</keyword>
<dbReference type="EC" id="3.1.3.1" evidence="1"/>
<reference evidence="6" key="1">
    <citation type="submission" date="2016-06" db="UniProtKB">
        <authorList>
            <consortium name="WormBaseParasite"/>
        </authorList>
    </citation>
    <scope>IDENTIFICATION</scope>
</reference>
<dbReference type="Pfam" id="PF00245">
    <property type="entry name" value="Alk_phosphatase"/>
    <property type="match status" value="1"/>
</dbReference>
<evidence type="ECO:0000256" key="3">
    <source>
        <dbReference type="PIRSR" id="PIRSR601952-2"/>
    </source>
</evidence>
<sequence length="50" mass="5619">MDYEIDRTDQPSLAEMTAKAVSILQRNPKGFLLMVEGGRIDHGHHVNQAK</sequence>
<keyword evidence="3" id="KW-0460">Magnesium</keyword>
<evidence type="ECO:0000313" key="6">
    <source>
        <dbReference type="WBParaSite" id="ECPE_0001820001-mRNA-1"/>
    </source>
</evidence>
<protein>
    <recommendedName>
        <fullName evidence="1">alkaline phosphatase</fullName>
        <ecNumber evidence="1">3.1.3.1</ecNumber>
    </recommendedName>
</protein>
<dbReference type="InterPro" id="IPR001952">
    <property type="entry name" value="Alkaline_phosphatase"/>
</dbReference>
<gene>
    <name evidence="4" type="ORF">ECPE_LOCUS18150</name>
</gene>
<feature type="binding site" evidence="3">
    <location>
        <position position="45"/>
    </location>
    <ligand>
        <name>Zn(2+)</name>
        <dbReference type="ChEBI" id="CHEBI:29105"/>
        <label>2</label>
    </ligand>
</feature>